<name>A0A2Z2KME2_9BACL</name>
<protein>
    <recommendedName>
        <fullName evidence="3">PI3K/PI4K catalytic domain-containing protein</fullName>
    </recommendedName>
</protein>
<proteinExistence type="predicted"/>
<organism evidence="1 2">
    <name type="scientific">Paenibacillus donghaensis</name>
    <dbReference type="NCBI Taxonomy" id="414771"/>
    <lineage>
        <taxon>Bacteria</taxon>
        <taxon>Bacillati</taxon>
        <taxon>Bacillota</taxon>
        <taxon>Bacilli</taxon>
        <taxon>Bacillales</taxon>
        <taxon>Paenibacillaceae</taxon>
        <taxon>Paenibacillus</taxon>
    </lineage>
</organism>
<gene>
    <name evidence="1" type="ORF">B9T62_02680</name>
</gene>
<sequence>MLEHIEVDAFVKVLGDNTGGMSRPVQVIGSNGKEYVLKNQNVYDPSRRTWVEWDSMFIQEVLVHRIAKHFGITVPDCAIANVDSIFLTHAPALRFTHNYVPGFHFASNLVDGVENNLRDGYETLLALRKPYIKRPWSSFFNNISNKSDVSKIVILDLLTANFDRFGNFGNLIIATNNGERLMYCIDHGHCFWGPAWSNLQKRQCMLSVSQGGYIDFWTKALTQSSGGAFMSGLGEIFRALDQYIDVANNEDHCFYDIVLEAEKITPALIDSWFSGIPDEWYKDKLSQIDHYKHFIMNQKQLLRELLNIMADKGAFQTHLGGELKWNVKPTGTQ</sequence>
<keyword evidence="2" id="KW-1185">Reference proteome</keyword>
<evidence type="ECO:0008006" key="3">
    <source>
        <dbReference type="Google" id="ProtNLM"/>
    </source>
</evidence>
<dbReference type="Proteomes" id="UP000249890">
    <property type="component" value="Chromosome"/>
</dbReference>
<dbReference type="KEGG" id="pdh:B9T62_02680"/>
<evidence type="ECO:0000313" key="2">
    <source>
        <dbReference type="Proteomes" id="UP000249890"/>
    </source>
</evidence>
<reference evidence="1 2" key="1">
    <citation type="submission" date="2017-06" db="EMBL/GenBank/DDBJ databases">
        <title>Complete genome sequence of Paenibacillus donghaensis KCTC 13049T isolated from East Sea sediment, South Korea.</title>
        <authorList>
            <person name="Jung B.K."/>
            <person name="Hong S.-J."/>
            <person name="Shin J.-H."/>
        </authorList>
    </citation>
    <scope>NUCLEOTIDE SEQUENCE [LARGE SCALE GENOMIC DNA]</scope>
    <source>
        <strain evidence="1 2">KCTC 13049</strain>
    </source>
</reference>
<accession>A0A2Z2KME2</accession>
<dbReference type="OrthoDB" id="2939938at2"/>
<evidence type="ECO:0000313" key="1">
    <source>
        <dbReference type="EMBL" id="ASA19808.1"/>
    </source>
</evidence>
<dbReference type="RefSeq" id="WP_087913833.1">
    <property type="nucleotide sequence ID" value="NZ_CP021780.1"/>
</dbReference>
<dbReference type="EMBL" id="CP021780">
    <property type="protein sequence ID" value="ASA19808.1"/>
    <property type="molecule type" value="Genomic_DNA"/>
</dbReference>
<dbReference type="AlphaFoldDB" id="A0A2Z2KME2"/>